<proteinExistence type="predicted"/>
<sequence>MICVLFELLQHMFTAYGGAEVLFELGSYKSTIALSRSRGALK</sequence>
<accession>K7A4J7</accession>
<keyword evidence="2" id="KW-1185">Reference proteome</keyword>
<dbReference type="STRING" id="1129794.C427_3974"/>
<evidence type="ECO:0000313" key="2">
    <source>
        <dbReference type="Proteomes" id="UP000011864"/>
    </source>
</evidence>
<evidence type="ECO:0000313" key="1">
    <source>
        <dbReference type="EMBL" id="AGH46079.1"/>
    </source>
</evidence>
<dbReference type="EMBL" id="CP003837">
    <property type="protein sequence ID" value="AGH46079.1"/>
    <property type="molecule type" value="Genomic_DNA"/>
</dbReference>
<dbReference type="AlphaFoldDB" id="K7A4J7"/>
<dbReference type="HOGENOM" id="CLU_3255335_0_0_6"/>
<reference evidence="1 2" key="1">
    <citation type="journal article" date="2013" name="Genome Announc.">
        <title>Complete Genome Sequence of Glaciecola psychrophila Strain 170T.</title>
        <authorList>
            <person name="Yin J."/>
            <person name="Chen J."/>
            <person name="Liu G."/>
            <person name="Yu Y."/>
            <person name="Song L."/>
            <person name="Wang X."/>
            <person name="Qu X."/>
        </authorList>
    </citation>
    <scope>NUCLEOTIDE SEQUENCE [LARGE SCALE GENOMIC DNA]</scope>
    <source>
        <strain evidence="1 2">170</strain>
    </source>
</reference>
<dbReference type="PATRIC" id="fig|1129794.4.peg.3958"/>
<gene>
    <name evidence="1" type="ORF">C427_3974</name>
</gene>
<name>K7A4J7_9ALTE</name>
<dbReference type="KEGG" id="gps:C427_3974"/>
<organism evidence="1 2">
    <name type="scientific">Paraglaciecola psychrophila 170</name>
    <dbReference type="NCBI Taxonomy" id="1129794"/>
    <lineage>
        <taxon>Bacteria</taxon>
        <taxon>Pseudomonadati</taxon>
        <taxon>Pseudomonadota</taxon>
        <taxon>Gammaproteobacteria</taxon>
        <taxon>Alteromonadales</taxon>
        <taxon>Alteromonadaceae</taxon>
        <taxon>Paraglaciecola</taxon>
    </lineage>
</organism>
<protein>
    <submittedName>
        <fullName evidence="1">Uncharacterized protein</fullName>
    </submittedName>
</protein>
<dbReference type="Proteomes" id="UP000011864">
    <property type="component" value="Chromosome"/>
</dbReference>